<sequence length="128" mass="13889">MNSMKTKGHGSLSPPVVGCGKLWLHASSVAAYQHIKVRFAHLQVQARDSIELLAYVLWVLLRLCAPAWLHSKETKLGGHATPSVHRPSSEGVQSTSQYDSACRILHPPSPTATSPSLHHSSSTMQTES</sequence>
<name>A0A1A7XY59_9TELE</name>
<proteinExistence type="predicted"/>
<feature type="region of interest" description="Disordered" evidence="1">
    <location>
        <begin position="76"/>
        <end position="128"/>
    </location>
</feature>
<evidence type="ECO:0000313" key="2">
    <source>
        <dbReference type="EMBL" id="SBP22963.1"/>
    </source>
</evidence>
<dbReference type="AlphaFoldDB" id="A0A1A7XY59"/>
<feature type="non-terminal residue" evidence="2">
    <location>
        <position position="128"/>
    </location>
</feature>
<reference evidence="2" key="2">
    <citation type="submission" date="2016-06" db="EMBL/GenBank/DDBJ databases">
        <title>The genome of a short-lived fish provides insights into sex chromosome evolution and the genetic control of aging.</title>
        <authorList>
            <person name="Reichwald K."/>
            <person name="Felder M."/>
            <person name="Petzold A."/>
            <person name="Koch P."/>
            <person name="Groth M."/>
            <person name="Platzer M."/>
        </authorList>
    </citation>
    <scope>NUCLEOTIDE SEQUENCE</scope>
    <source>
        <tissue evidence="2">Brain</tissue>
    </source>
</reference>
<organism evidence="2">
    <name type="scientific">Iconisemion striatum</name>
    <dbReference type="NCBI Taxonomy" id="60296"/>
    <lineage>
        <taxon>Eukaryota</taxon>
        <taxon>Metazoa</taxon>
        <taxon>Chordata</taxon>
        <taxon>Craniata</taxon>
        <taxon>Vertebrata</taxon>
        <taxon>Euteleostomi</taxon>
        <taxon>Actinopterygii</taxon>
        <taxon>Neopterygii</taxon>
        <taxon>Teleostei</taxon>
        <taxon>Neoteleostei</taxon>
        <taxon>Acanthomorphata</taxon>
        <taxon>Ovalentaria</taxon>
        <taxon>Atherinomorphae</taxon>
        <taxon>Cyprinodontiformes</taxon>
        <taxon>Nothobranchiidae</taxon>
        <taxon>Iconisemion</taxon>
    </lineage>
</organism>
<evidence type="ECO:0000256" key="1">
    <source>
        <dbReference type="SAM" id="MobiDB-lite"/>
    </source>
</evidence>
<reference evidence="2" key="1">
    <citation type="submission" date="2016-05" db="EMBL/GenBank/DDBJ databases">
        <authorList>
            <person name="Lavstsen T."/>
            <person name="Jespersen J.S."/>
        </authorList>
    </citation>
    <scope>NUCLEOTIDE SEQUENCE</scope>
    <source>
        <tissue evidence="2">Brain</tissue>
    </source>
</reference>
<gene>
    <name evidence="2" type="primary">Nfu_g_1_012196</name>
</gene>
<feature type="compositionally biased region" description="Polar residues" evidence="1">
    <location>
        <begin position="111"/>
        <end position="128"/>
    </location>
</feature>
<accession>A0A1A7XY59</accession>
<protein>
    <submittedName>
        <fullName evidence="2">Uncharacterized protein</fullName>
    </submittedName>
</protein>
<feature type="compositionally biased region" description="Polar residues" evidence="1">
    <location>
        <begin position="90"/>
        <end position="99"/>
    </location>
</feature>
<dbReference type="EMBL" id="HADX01000731">
    <property type="protein sequence ID" value="SBP22963.1"/>
    <property type="molecule type" value="Transcribed_RNA"/>
</dbReference>